<evidence type="ECO:0000313" key="1">
    <source>
        <dbReference type="EMBL" id="OLU43722.1"/>
    </source>
</evidence>
<dbReference type="EMBL" id="MPKA01000143">
    <property type="protein sequence ID" value="OLU43722.1"/>
    <property type="molecule type" value="Genomic_DNA"/>
</dbReference>
<evidence type="ECO:0000313" key="2">
    <source>
        <dbReference type="EMBL" id="OLU46052.1"/>
    </source>
</evidence>
<organism evidence="1 3">
    <name type="scientific">Dubosiella newyorkensis</name>
    <dbReference type="NCBI Taxonomy" id="1862672"/>
    <lineage>
        <taxon>Bacteria</taxon>
        <taxon>Bacillati</taxon>
        <taxon>Bacillota</taxon>
        <taxon>Erysipelotrichia</taxon>
        <taxon>Erysipelotrichales</taxon>
        <taxon>Erysipelotrichaceae</taxon>
        <taxon>Dubosiella</taxon>
    </lineage>
</organism>
<dbReference type="InterPro" id="IPR009057">
    <property type="entry name" value="Homeodomain-like_sf"/>
</dbReference>
<dbReference type="SUPFAM" id="SSF46689">
    <property type="entry name" value="Homeodomain-like"/>
    <property type="match status" value="1"/>
</dbReference>
<dbReference type="GO" id="GO:0003677">
    <property type="term" value="F:DNA binding"/>
    <property type="evidence" value="ECO:0007669"/>
    <property type="project" value="InterPro"/>
</dbReference>
<sequence>MAKHYDREFKEQVIQYVLDHPDLPYTQIAKQFGVHDTTIGGWVKSYKEHDDQVIVRGSGNYSSDEAKEIAHLKKQLRDTQDALNVLKKAISILGK</sequence>
<dbReference type="GeneID" id="78276591"/>
<name>A0A1U7NJI2_9FIRM</name>
<dbReference type="AlphaFoldDB" id="A0A1U7NJI2"/>
<dbReference type="InterPro" id="IPR002514">
    <property type="entry name" value="Transposase_8"/>
</dbReference>
<protein>
    <submittedName>
        <fullName evidence="1">Transposase</fullName>
    </submittedName>
</protein>
<dbReference type="Pfam" id="PF01527">
    <property type="entry name" value="HTH_Tnp_1"/>
    <property type="match status" value="1"/>
</dbReference>
<dbReference type="EMBL" id="MPKA01000072">
    <property type="protein sequence ID" value="OLU46052.1"/>
    <property type="molecule type" value="Genomic_DNA"/>
</dbReference>
<reference evidence="1 3" key="1">
    <citation type="submission" date="2016-11" db="EMBL/GenBank/DDBJ databases">
        <title>Description of two novel members of the family Erysipelotrichaceae: Ileibacterium lipovorans gen. nov., sp. nov. and Dubosiella newyorkensis, gen. nov., sp. nov.</title>
        <authorList>
            <person name="Cox L.M."/>
            <person name="Sohn J."/>
            <person name="Tyrrell K.L."/>
            <person name="Citron D.M."/>
            <person name="Lawson P.A."/>
            <person name="Patel N.B."/>
            <person name="Iizumi T."/>
            <person name="Perez-Perez G.I."/>
            <person name="Goldstein E.J."/>
            <person name="Blaser M.J."/>
        </authorList>
    </citation>
    <scope>NUCLEOTIDE SEQUENCE [LARGE SCALE GENOMIC DNA]</scope>
    <source>
        <strain evidence="1 3">NYU-BL-A4</strain>
    </source>
</reference>
<dbReference type="GO" id="GO:0004803">
    <property type="term" value="F:transposase activity"/>
    <property type="evidence" value="ECO:0007669"/>
    <property type="project" value="InterPro"/>
</dbReference>
<dbReference type="GO" id="GO:0006313">
    <property type="term" value="P:DNA transposition"/>
    <property type="evidence" value="ECO:0007669"/>
    <property type="project" value="InterPro"/>
</dbReference>
<dbReference type="Proteomes" id="UP000186705">
    <property type="component" value="Unassembled WGS sequence"/>
</dbReference>
<gene>
    <name evidence="2" type="ORF">BO225_07350</name>
    <name evidence="1" type="ORF">BO225_11690</name>
</gene>
<dbReference type="Gene3D" id="1.10.10.60">
    <property type="entry name" value="Homeodomain-like"/>
    <property type="match status" value="1"/>
</dbReference>
<accession>A0A1U7NJI2</accession>
<proteinExistence type="predicted"/>
<dbReference type="OrthoDB" id="9813731at2"/>
<keyword evidence="3" id="KW-1185">Reference proteome</keyword>
<evidence type="ECO:0000313" key="3">
    <source>
        <dbReference type="Proteomes" id="UP000186705"/>
    </source>
</evidence>
<comment type="caution">
    <text evidence="1">The sequence shown here is derived from an EMBL/GenBank/DDBJ whole genome shotgun (WGS) entry which is preliminary data.</text>
</comment>
<dbReference type="RefSeq" id="WP_076341627.1">
    <property type="nucleotide sequence ID" value="NZ_CAOZMP010000054.1"/>
</dbReference>